<reference evidence="2 3" key="1">
    <citation type="submission" date="2007-02" db="EMBL/GenBank/DDBJ databases">
        <authorList>
            <person name="DeShazer D."/>
            <person name="Woods D.E."/>
            <person name="Nierman W.C."/>
        </authorList>
    </citation>
    <scope>NUCLEOTIDE SEQUENCE [LARGE SCALE GENOMIC DNA]</scope>
    <source>
        <strain evidence="2 3">1106a</strain>
    </source>
</reference>
<dbReference type="HOGENOM" id="CLU_1406415_0_0_4"/>
<sequence length="193" mass="21271">MTGVGSSNVKTSARAGARIWRGLFLKVVAAELVTFEHAEGAVVDARRRHDDNPPKTRCLSIHRLPRGQPPQYHIAKSANTDAAAISSGIPHTRCPNAARRMRPAMHNGPRAEAAASSRAIYRPPAAAHSRARHRHLAKRPACRCEPVFSVSGRSEMNRLKRILNDQTIRENRASQARPREENHLDGVPPDKGK</sequence>
<name>A3NQ08_BURP0</name>
<evidence type="ECO:0000313" key="2">
    <source>
        <dbReference type="EMBL" id="ABN91993.1"/>
    </source>
</evidence>
<dbReference type="AlphaFoldDB" id="A3NQ08"/>
<gene>
    <name evidence="2" type="ordered locus">BURPS1106A_0144</name>
</gene>
<protein>
    <submittedName>
        <fullName evidence="2">Uncharacterized protein</fullName>
    </submittedName>
</protein>
<feature type="region of interest" description="Disordered" evidence="1">
    <location>
        <begin position="164"/>
        <end position="193"/>
    </location>
</feature>
<feature type="region of interest" description="Disordered" evidence="1">
    <location>
        <begin position="47"/>
        <end position="69"/>
    </location>
</feature>
<evidence type="ECO:0000256" key="1">
    <source>
        <dbReference type="SAM" id="MobiDB-lite"/>
    </source>
</evidence>
<proteinExistence type="predicted"/>
<organism evidence="2 3">
    <name type="scientific">Burkholderia pseudomallei (strain 1106a)</name>
    <dbReference type="NCBI Taxonomy" id="357348"/>
    <lineage>
        <taxon>Bacteria</taxon>
        <taxon>Pseudomonadati</taxon>
        <taxon>Pseudomonadota</taxon>
        <taxon>Betaproteobacteria</taxon>
        <taxon>Burkholderiales</taxon>
        <taxon>Burkholderiaceae</taxon>
        <taxon>Burkholderia</taxon>
        <taxon>pseudomallei group</taxon>
    </lineage>
</organism>
<evidence type="ECO:0000313" key="3">
    <source>
        <dbReference type="Proteomes" id="UP000006738"/>
    </source>
</evidence>
<dbReference type="KEGG" id="bpl:BURPS1106A_0144"/>
<accession>A3NQ08</accession>
<feature type="compositionally biased region" description="Basic and acidic residues" evidence="1">
    <location>
        <begin position="167"/>
        <end position="193"/>
    </location>
</feature>
<dbReference type="Proteomes" id="UP000006738">
    <property type="component" value="Chromosome I"/>
</dbReference>
<dbReference type="EMBL" id="CP000572">
    <property type="protein sequence ID" value="ABN91993.1"/>
    <property type="molecule type" value="Genomic_DNA"/>
</dbReference>